<sequence>MYLTGLLQKVFKHDFDSEDVRDAIATYDCDFVFLHKMPQLWLDYIDFLVRNKQITLTHRTIDQALRFLPTIRHHLIWTSQIKLNLRKENNIWVIINLYNSCLSQQKQYSPAKLALKTVKLI</sequence>
<evidence type="ECO:0000259" key="1">
    <source>
        <dbReference type="Pfam" id="PF23233"/>
    </source>
</evidence>
<dbReference type="OrthoDB" id="10067343at2759"/>
<feature type="non-terminal residue" evidence="2">
    <location>
        <position position="121"/>
    </location>
</feature>
<name>A0A5J4VUM5_9EUKA</name>
<protein>
    <recommendedName>
        <fullName evidence="1">Pre-mRNA-splicing factor Syf1-like N-terminal HAT-repeats domain-containing protein</fullName>
    </recommendedName>
</protein>
<dbReference type="EMBL" id="SNRW01004908">
    <property type="protein sequence ID" value="KAA6386212.1"/>
    <property type="molecule type" value="Genomic_DNA"/>
</dbReference>
<dbReference type="AlphaFoldDB" id="A0A5J4VUM5"/>
<evidence type="ECO:0000313" key="2">
    <source>
        <dbReference type="EMBL" id="KAA6386212.1"/>
    </source>
</evidence>
<proteinExistence type="predicted"/>
<comment type="caution">
    <text evidence="2">The sequence shown here is derived from an EMBL/GenBank/DDBJ whole genome shotgun (WGS) entry which is preliminary data.</text>
</comment>
<dbReference type="InterPro" id="IPR055433">
    <property type="entry name" value="HAT_Syf1-like_N"/>
</dbReference>
<feature type="domain" description="Pre-mRNA-splicing factor Syf1-like N-terminal HAT-repeats" evidence="1">
    <location>
        <begin position="3"/>
        <end position="102"/>
    </location>
</feature>
<evidence type="ECO:0000313" key="3">
    <source>
        <dbReference type="Proteomes" id="UP000324800"/>
    </source>
</evidence>
<gene>
    <name evidence="2" type="ORF">EZS28_018261</name>
</gene>
<reference evidence="2 3" key="1">
    <citation type="submission" date="2019-03" db="EMBL/GenBank/DDBJ databases">
        <title>Single cell metagenomics reveals metabolic interactions within the superorganism composed of flagellate Streblomastix strix and complex community of Bacteroidetes bacteria on its surface.</title>
        <authorList>
            <person name="Treitli S.C."/>
            <person name="Kolisko M."/>
            <person name="Husnik F."/>
            <person name="Keeling P."/>
            <person name="Hampl V."/>
        </authorList>
    </citation>
    <scope>NUCLEOTIDE SEQUENCE [LARGE SCALE GENOMIC DNA]</scope>
    <source>
        <strain evidence="2">ST1C</strain>
    </source>
</reference>
<organism evidence="2 3">
    <name type="scientific">Streblomastix strix</name>
    <dbReference type="NCBI Taxonomy" id="222440"/>
    <lineage>
        <taxon>Eukaryota</taxon>
        <taxon>Metamonada</taxon>
        <taxon>Preaxostyla</taxon>
        <taxon>Oxymonadida</taxon>
        <taxon>Streblomastigidae</taxon>
        <taxon>Streblomastix</taxon>
    </lineage>
</organism>
<dbReference type="Pfam" id="PF23233">
    <property type="entry name" value="HAT_Syf1_CNRKL1_N"/>
    <property type="match status" value="1"/>
</dbReference>
<accession>A0A5J4VUM5</accession>
<dbReference type="Proteomes" id="UP000324800">
    <property type="component" value="Unassembled WGS sequence"/>
</dbReference>